<dbReference type="GeneID" id="5968400"/>
<dbReference type="InParanoid" id="Q0V5J3"/>
<protein>
    <submittedName>
        <fullName evidence="2">Uncharacterized protein</fullName>
    </submittedName>
</protein>
<dbReference type="KEGG" id="pno:SNOG_00721"/>
<evidence type="ECO:0000313" key="2">
    <source>
        <dbReference type="EMBL" id="EAT92216.1"/>
    </source>
</evidence>
<evidence type="ECO:0000256" key="1">
    <source>
        <dbReference type="SAM" id="MobiDB-lite"/>
    </source>
</evidence>
<proteinExistence type="predicted"/>
<evidence type="ECO:0000313" key="3">
    <source>
        <dbReference type="Proteomes" id="UP000001055"/>
    </source>
</evidence>
<dbReference type="Proteomes" id="UP000001055">
    <property type="component" value="Unassembled WGS sequence"/>
</dbReference>
<accession>Q0V5J3</accession>
<gene>
    <name evidence="2" type="ORF">SNOG_00721</name>
</gene>
<feature type="compositionally biased region" description="Low complexity" evidence="1">
    <location>
        <begin position="20"/>
        <end position="31"/>
    </location>
</feature>
<dbReference type="EMBL" id="CH445325">
    <property type="protein sequence ID" value="EAT92216.1"/>
    <property type="molecule type" value="Genomic_DNA"/>
</dbReference>
<reference evidence="3" key="1">
    <citation type="journal article" date="2007" name="Plant Cell">
        <title>Dothideomycete-plant interactions illuminated by genome sequencing and EST analysis of the wheat pathogen Stagonospora nodorum.</title>
        <authorList>
            <person name="Hane J.K."/>
            <person name="Lowe R.G."/>
            <person name="Solomon P.S."/>
            <person name="Tan K.C."/>
            <person name="Schoch C.L."/>
            <person name="Spatafora J.W."/>
            <person name="Crous P.W."/>
            <person name="Kodira C."/>
            <person name="Birren B.W."/>
            <person name="Galagan J.E."/>
            <person name="Torriani S.F."/>
            <person name="McDonald B.A."/>
            <person name="Oliver R.P."/>
        </authorList>
    </citation>
    <scope>NUCLEOTIDE SEQUENCE [LARGE SCALE GENOMIC DNA]</scope>
    <source>
        <strain evidence="3">SN15 / ATCC MYA-4574 / FGSC 10173</strain>
    </source>
</reference>
<dbReference type="AlphaFoldDB" id="Q0V5J3"/>
<dbReference type="RefSeq" id="XP_001791398.1">
    <property type="nucleotide sequence ID" value="XM_001791346.1"/>
</dbReference>
<dbReference type="HOGENOM" id="CLU_3260746_0_0_1"/>
<name>Q0V5J3_PHANO</name>
<feature type="region of interest" description="Disordered" evidence="1">
    <location>
        <begin position="18"/>
        <end position="42"/>
    </location>
</feature>
<sequence length="42" mass="4150">MAMRVCALHPGIWCGSTPMSSSADIISRSASPTGHGGYAGGA</sequence>
<organism evidence="2 3">
    <name type="scientific">Phaeosphaeria nodorum (strain SN15 / ATCC MYA-4574 / FGSC 10173)</name>
    <name type="common">Glume blotch fungus</name>
    <name type="synonym">Parastagonospora nodorum</name>
    <dbReference type="NCBI Taxonomy" id="321614"/>
    <lineage>
        <taxon>Eukaryota</taxon>
        <taxon>Fungi</taxon>
        <taxon>Dikarya</taxon>
        <taxon>Ascomycota</taxon>
        <taxon>Pezizomycotina</taxon>
        <taxon>Dothideomycetes</taxon>
        <taxon>Pleosporomycetidae</taxon>
        <taxon>Pleosporales</taxon>
        <taxon>Pleosporineae</taxon>
        <taxon>Phaeosphaeriaceae</taxon>
        <taxon>Parastagonospora</taxon>
    </lineage>
</organism>